<dbReference type="Proteomes" id="UP001589693">
    <property type="component" value="Unassembled WGS sequence"/>
</dbReference>
<proteinExistence type="predicted"/>
<dbReference type="EMBL" id="JBHLZU010000006">
    <property type="protein sequence ID" value="MFB9903828.1"/>
    <property type="molecule type" value="Genomic_DNA"/>
</dbReference>
<keyword evidence="2" id="KW-1185">Reference proteome</keyword>
<protein>
    <submittedName>
        <fullName evidence="1">Uncharacterized protein</fullName>
    </submittedName>
</protein>
<dbReference type="RefSeq" id="WP_377850986.1">
    <property type="nucleotide sequence ID" value="NZ_JBHLZU010000006.1"/>
</dbReference>
<evidence type="ECO:0000313" key="2">
    <source>
        <dbReference type="Proteomes" id="UP001589693"/>
    </source>
</evidence>
<organism evidence="1 2">
    <name type="scientific">Allokutzneria oryzae</name>
    <dbReference type="NCBI Taxonomy" id="1378989"/>
    <lineage>
        <taxon>Bacteria</taxon>
        <taxon>Bacillati</taxon>
        <taxon>Actinomycetota</taxon>
        <taxon>Actinomycetes</taxon>
        <taxon>Pseudonocardiales</taxon>
        <taxon>Pseudonocardiaceae</taxon>
        <taxon>Allokutzneria</taxon>
    </lineage>
</organism>
<name>A0ABV5ZSI4_9PSEU</name>
<sequence>MKLRRGADLYWDTGVFFFADDLGDRAVGVAELMSRANTAFFTDLCVRWHRTHTAPPPPPFASVAETPR</sequence>
<accession>A0ABV5ZSI4</accession>
<gene>
    <name evidence="1" type="ORF">ACFFQA_07750</name>
</gene>
<reference evidence="1 2" key="1">
    <citation type="submission" date="2024-09" db="EMBL/GenBank/DDBJ databases">
        <authorList>
            <person name="Sun Q."/>
            <person name="Mori K."/>
        </authorList>
    </citation>
    <scope>NUCLEOTIDE SEQUENCE [LARGE SCALE GENOMIC DNA]</scope>
    <source>
        <strain evidence="1 2">TBRC 7907</strain>
    </source>
</reference>
<evidence type="ECO:0000313" key="1">
    <source>
        <dbReference type="EMBL" id="MFB9903828.1"/>
    </source>
</evidence>
<comment type="caution">
    <text evidence="1">The sequence shown here is derived from an EMBL/GenBank/DDBJ whole genome shotgun (WGS) entry which is preliminary data.</text>
</comment>